<dbReference type="FunFam" id="2.130.10.10:FF:000306">
    <property type="entry name" value="3-carboxymuconate cyclase"/>
    <property type="match status" value="1"/>
</dbReference>
<sequence length="372" mass="40713">MSKIILMVLGLMVSSIVFSKDNNLQKFYVGTYTKEGAEGIYYCSLNTNTGEIRLERTFKAVDNPSFLVLAPDKKYLYSVSEIATMPGGKVGGVSAYRVDEKGDLHFLNKQSSKGDNPCHVDVSSDGKYVVVSNYSSGTVSLYPVNEDGSLGESSTVIQNEGSGPDKSRQGEPHAHSAKFSPFSNVVFNADLGTDQLNIFQLEDRQLKQSGQKFAKLASGAGPRHFEFHPNGEVIYVINELNSTVSVLRKKSGEWKVEQEISSLPAGFKGESYCADIHISNDGKYLYGSNRGHNSIAVFEVDGNDQSLKMVETVSVEGNWPRNFGISPDGNWLLAANQRSGNITAFKINRQDGSIQFSGQEIQLPSPVCIEFD</sequence>
<evidence type="ECO:0000256" key="3">
    <source>
        <dbReference type="SAM" id="MobiDB-lite"/>
    </source>
</evidence>
<dbReference type="GO" id="GO:0005829">
    <property type="term" value="C:cytosol"/>
    <property type="evidence" value="ECO:0007669"/>
    <property type="project" value="TreeGrafter"/>
</dbReference>
<feature type="compositionally biased region" description="Polar residues" evidence="3">
    <location>
        <begin position="151"/>
        <end position="161"/>
    </location>
</feature>
<gene>
    <name evidence="4" type="ORF">D1614_11145</name>
</gene>
<dbReference type="PANTHER" id="PTHR30344">
    <property type="entry name" value="6-PHOSPHOGLUCONOLACTONASE-RELATED"/>
    <property type="match status" value="1"/>
</dbReference>
<protein>
    <submittedName>
        <fullName evidence="4">Lactonase family protein</fullName>
    </submittedName>
</protein>
<feature type="compositionally biased region" description="Basic and acidic residues" evidence="3">
    <location>
        <begin position="163"/>
        <end position="174"/>
    </location>
</feature>
<organism evidence="4 5">
    <name type="scientific">Maribellus luteus</name>
    <dbReference type="NCBI Taxonomy" id="2305463"/>
    <lineage>
        <taxon>Bacteria</taxon>
        <taxon>Pseudomonadati</taxon>
        <taxon>Bacteroidota</taxon>
        <taxon>Bacteroidia</taxon>
        <taxon>Marinilabiliales</taxon>
        <taxon>Prolixibacteraceae</taxon>
        <taxon>Maribellus</taxon>
    </lineage>
</organism>
<dbReference type="InterPro" id="IPR019405">
    <property type="entry name" value="Lactonase_7-beta_prop"/>
</dbReference>
<keyword evidence="2" id="KW-0119">Carbohydrate metabolism</keyword>
<evidence type="ECO:0000256" key="2">
    <source>
        <dbReference type="ARBA" id="ARBA00022526"/>
    </source>
</evidence>
<keyword evidence="2" id="KW-0313">Glucose metabolism</keyword>
<dbReference type="InterPro" id="IPR011048">
    <property type="entry name" value="Haem_d1_sf"/>
</dbReference>
<name>A0A399SZZ4_9BACT</name>
<dbReference type="GO" id="GO:0017057">
    <property type="term" value="F:6-phosphogluconolactonase activity"/>
    <property type="evidence" value="ECO:0007669"/>
    <property type="project" value="TreeGrafter"/>
</dbReference>
<evidence type="ECO:0000313" key="5">
    <source>
        <dbReference type="Proteomes" id="UP000265926"/>
    </source>
</evidence>
<evidence type="ECO:0000313" key="4">
    <source>
        <dbReference type="EMBL" id="RIJ48279.1"/>
    </source>
</evidence>
<reference evidence="4 5" key="1">
    <citation type="submission" date="2018-08" db="EMBL/GenBank/DDBJ databases">
        <title>Pallidiluteibacterium maritimus gen. nov., sp. nov., isolated from coastal sediment.</title>
        <authorList>
            <person name="Zhou L.Y."/>
        </authorList>
    </citation>
    <scope>NUCLEOTIDE SEQUENCE [LARGE SCALE GENOMIC DNA]</scope>
    <source>
        <strain evidence="4 5">XSD2</strain>
    </source>
</reference>
<evidence type="ECO:0000256" key="1">
    <source>
        <dbReference type="ARBA" id="ARBA00005564"/>
    </source>
</evidence>
<dbReference type="AlphaFoldDB" id="A0A399SZZ4"/>
<dbReference type="EMBL" id="QWGR01000005">
    <property type="protein sequence ID" value="RIJ48279.1"/>
    <property type="molecule type" value="Genomic_DNA"/>
</dbReference>
<dbReference type="RefSeq" id="WP_119438010.1">
    <property type="nucleotide sequence ID" value="NZ_QWGR01000005.1"/>
</dbReference>
<dbReference type="InterPro" id="IPR015943">
    <property type="entry name" value="WD40/YVTN_repeat-like_dom_sf"/>
</dbReference>
<dbReference type="PANTHER" id="PTHR30344:SF1">
    <property type="entry name" value="6-PHOSPHOGLUCONOLACTONASE"/>
    <property type="match status" value="1"/>
</dbReference>
<dbReference type="Pfam" id="PF10282">
    <property type="entry name" value="Lactonase"/>
    <property type="match status" value="1"/>
</dbReference>
<dbReference type="Proteomes" id="UP000265926">
    <property type="component" value="Unassembled WGS sequence"/>
</dbReference>
<dbReference type="SUPFAM" id="SSF51004">
    <property type="entry name" value="C-terminal (heme d1) domain of cytochrome cd1-nitrite reductase"/>
    <property type="match status" value="1"/>
</dbReference>
<dbReference type="Gene3D" id="2.130.10.10">
    <property type="entry name" value="YVTN repeat-like/Quinoprotein amine dehydrogenase"/>
    <property type="match status" value="1"/>
</dbReference>
<dbReference type="OrthoDB" id="9790815at2"/>
<accession>A0A399SZZ4</accession>
<dbReference type="GO" id="GO:0006006">
    <property type="term" value="P:glucose metabolic process"/>
    <property type="evidence" value="ECO:0007669"/>
    <property type="project" value="UniProtKB-KW"/>
</dbReference>
<keyword evidence="5" id="KW-1185">Reference proteome</keyword>
<comment type="caution">
    <text evidence="4">The sequence shown here is derived from an EMBL/GenBank/DDBJ whole genome shotgun (WGS) entry which is preliminary data.</text>
</comment>
<dbReference type="InterPro" id="IPR050282">
    <property type="entry name" value="Cycloisomerase_2"/>
</dbReference>
<feature type="region of interest" description="Disordered" evidence="3">
    <location>
        <begin position="150"/>
        <end position="177"/>
    </location>
</feature>
<comment type="similarity">
    <text evidence="1">Belongs to the cycloisomerase 2 family.</text>
</comment>
<proteinExistence type="inferred from homology"/>